<name>A0A0A8ZT63_ARUDO</name>
<evidence type="ECO:0000313" key="2">
    <source>
        <dbReference type="EMBL" id="JAD38012.1"/>
    </source>
</evidence>
<reference evidence="2" key="1">
    <citation type="submission" date="2014-09" db="EMBL/GenBank/DDBJ databases">
        <authorList>
            <person name="Magalhaes I.L.F."/>
            <person name="Oliveira U."/>
            <person name="Santos F.R."/>
            <person name="Vidigal T.H.D.A."/>
            <person name="Brescovit A.D."/>
            <person name="Santos A.J."/>
        </authorList>
    </citation>
    <scope>NUCLEOTIDE SEQUENCE</scope>
    <source>
        <tissue evidence="2">Shoot tissue taken approximately 20 cm above the soil surface</tissue>
    </source>
</reference>
<reference evidence="2" key="2">
    <citation type="journal article" date="2015" name="Data Brief">
        <title>Shoot transcriptome of the giant reed, Arundo donax.</title>
        <authorList>
            <person name="Barrero R.A."/>
            <person name="Guerrero F.D."/>
            <person name="Moolhuijzen P."/>
            <person name="Goolsby J.A."/>
            <person name="Tidwell J."/>
            <person name="Bellgard S.E."/>
            <person name="Bellgard M.I."/>
        </authorList>
    </citation>
    <scope>NUCLEOTIDE SEQUENCE</scope>
    <source>
        <tissue evidence="2">Shoot tissue taken approximately 20 cm above the soil surface</tissue>
    </source>
</reference>
<protein>
    <submittedName>
        <fullName evidence="2">Uncharacterized protein</fullName>
    </submittedName>
</protein>
<proteinExistence type="predicted"/>
<feature type="region of interest" description="Disordered" evidence="1">
    <location>
        <begin position="1"/>
        <end position="60"/>
    </location>
</feature>
<dbReference type="EMBL" id="GBRH01259883">
    <property type="protein sequence ID" value="JAD38012.1"/>
    <property type="molecule type" value="Transcribed_RNA"/>
</dbReference>
<evidence type="ECO:0000256" key="1">
    <source>
        <dbReference type="SAM" id="MobiDB-lite"/>
    </source>
</evidence>
<dbReference type="AlphaFoldDB" id="A0A0A8ZT63"/>
<feature type="compositionally biased region" description="Basic residues" evidence="1">
    <location>
        <begin position="29"/>
        <end position="40"/>
    </location>
</feature>
<feature type="compositionally biased region" description="Basic residues" evidence="1">
    <location>
        <begin position="50"/>
        <end position="60"/>
    </location>
</feature>
<sequence length="72" mass="7890">MRHGRPHRRVLPAGGEGASATRLAGGARGGHRWRALHHVGRGLGGGRRPTPPRHRTGHPLRRLPAVCHRRRA</sequence>
<accession>A0A0A8ZT63</accession>
<feature type="compositionally biased region" description="Basic residues" evidence="1">
    <location>
        <begin position="1"/>
        <end position="10"/>
    </location>
</feature>
<organism evidence="2">
    <name type="scientific">Arundo donax</name>
    <name type="common">Giant reed</name>
    <name type="synonym">Donax arundinaceus</name>
    <dbReference type="NCBI Taxonomy" id="35708"/>
    <lineage>
        <taxon>Eukaryota</taxon>
        <taxon>Viridiplantae</taxon>
        <taxon>Streptophyta</taxon>
        <taxon>Embryophyta</taxon>
        <taxon>Tracheophyta</taxon>
        <taxon>Spermatophyta</taxon>
        <taxon>Magnoliopsida</taxon>
        <taxon>Liliopsida</taxon>
        <taxon>Poales</taxon>
        <taxon>Poaceae</taxon>
        <taxon>PACMAD clade</taxon>
        <taxon>Arundinoideae</taxon>
        <taxon>Arundineae</taxon>
        <taxon>Arundo</taxon>
    </lineage>
</organism>